<keyword evidence="1" id="KW-0175">Coiled coil</keyword>
<organism evidence="2">
    <name type="scientific">Trepomonas sp. PC1</name>
    <dbReference type="NCBI Taxonomy" id="1076344"/>
    <lineage>
        <taxon>Eukaryota</taxon>
        <taxon>Metamonada</taxon>
        <taxon>Diplomonadida</taxon>
        <taxon>Hexamitidae</taxon>
        <taxon>Hexamitinae</taxon>
        <taxon>Trepomonas</taxon>
    </lineage>
</organism>
<feature type="non-terminal residue" evidence="2">
    <location>
        <position position="311"/>
    </location>
</feature>
<protein>
    <submittedName>
        <fullName evidence="2">Uncharacterized protein</fullName>
    </submittedName>
</protein>
<accession>A0A146JZ77</accession>
<evidence type="ECO:0000256" key="1">
    <source>
        <dbReference type="SAM" id="Coils"/>
    </source>
</evidence>
<gene>
    <name evidence="2" type="ORF">TPC1_31804</name>
</gene>
<name>A0A146JZ77_9EUKA</name>
<evidence type="ECO:0000313" key="2">
    <source>
        <dbReference type="EMBL" id="JAP88701.1"/>
    </source>
</evidence>
<dbReference type="EMBL" id="GDID01007905">
    <property type="protein sequence ID" value="JAP88701.1"/>
    <property type="molecule type" value="Transcribed_RNA"/>
</dbReference>
<sequence>QLFIFFISMKRISNTPQKKSIKHTTVPIKVSERLYPNQHFKFDIKQAPDLIPVMFLADDLVEVEKENIEIKNLAIQQAEEYEKNLKHDKNVFDKYKLEQLTKGLPIIQHRIPILATQQQLCAISQTQNDAISQVEHLELQLKREIKELHLLSDTLDLQESQLKKAEKYYKMLKEPTFDGNSYSEFATLVKTIQQELQVKIHSEHMTRISMIASSGLNNSQNLLEQELDVVNQEILKWTQKTEIMQKELADKQCQNAELTKALAFLQSQEILLVDQVKINDFIASIPSGDYGLKEGILLLRQSWIRKMPEKK</sequence>
<proteinExistence type="predicted"/>
<reference evidence="2" key="1">
    <citation type="submission" date="2015-07" db="EMBL/GenBank/DDBJ databases">
        <title>Adaptation to a free-living lifestyle via gene acquisitions in the diplomonad Trepomonas sp. PC1.</title>
        <authorList>
            <person name="Xu F."/>
            <person name="Jerlstrom-Hultqvist J."/>
            <person name="Kolisko M."/>
            <person name="Simpson A.G.B."/>
            <person name="Roger A.J."/>
            <person name="Svard S.G."/>
            <person name="Andersson J.O."/>
        </authorList>
    </citation>
    <scope>NUCLEOTIDE SEQUENCE</scope>
    <source>
        <strain evidence="2">PC1</strain>
    </source>
</reference>
<feature type="non-terminal residue" evidence="2">
    <location>
        <position position="1"/>
    </location>
</feature>
<feature type="coiled-coil region" evidence="1">
    <location>
        <begin position="127"/>
        <end position="154"/>
    </location>
</feature>
<dbReference type="AlphaFoldDB" id="A0A146JZ77"/>